<keyword evidence="4" id="KW-1185">Reference proteome</keyword>
<dbReference type="Proteomes" id="UP000663828">
    <property type="component" value="Unassembled WGS sequence"/>
</dbReference>
<dbReference type="Proteomes" id="UP000663852">
    <property type="component" value="Unassembled WGS sequence"/>
</dbReference>
<evidence type="ECO:0000313" key="4">
    <source>
        <dbReference type="Proteomes" id="UP000663828"/>
    </source>
</evidence>
<name>A0A814UTI2_ADIRI</name>
<dbReference type="Gene3D" id="3.30.450.30">
    <property type="entry name" value="Dynein light chain 2a, cytoplasmic"/>
    <property type="match status" value="1"/>
</dbReference>
<sequence>MHNQNSSINRADKTQKRSFTQPSKSSQLSTNVPVNEQNDISVKTCMQSCTYRLDNIDRSAIIKRQEIESSLERLSNRDDVYGVIVTDLDGRILHECETLKIWIPSLVSICSLARHFVRNVNPDDNLQVVRLRTKTYEIVITIHNEQLLIVMQILSNGITNEVKNDDNRIEEDWEAFLEKIKQQMKKD</sequence>
<proteinExistence type="predicted"/>
<dbReference type="AlphaFoldDB" id="A0A814UTI2"/>
<comment type="caution">
    <text evidence="3">The sequence shown here is derived from an EMBL/GenBank/DDBJ whole genome shotgun (WGS) entry which is preliminary data.</text>
</comment>
<feature type="region of interest" description="Disordered" evidence="1">
    <location>
        <begin position="1"/>
        <end position="33"/>
    </location>
</feature>
<evidence type="ECO:0008006" key="5">
    <source>
        <dbReference type="Google" id="ProtNLM"/>
    </source>
</evidence>
<accession>A0A814UTI2</accession>
<protein>
    <recommendedName>
        <fullName evidence="5">Roadblock/LAMTOR2 domain-containing protein</fullName>
    </recommendedName>
</protein>
<dbReference type="SUPFAM" id="SSF103196">
    <property type="entry name" value="Roadblock/LC7 domain"/>
    <property type="match status" value="1"/>
</dbReference>
<dbReference type="EMBL" id="CAJNOJ010000030">
    <property type="protein sequence ID" value="CAF0887383.1"/>
    <property type="molecule type" value="Genomic_DNA"/>
</dbReference>
<gene>
    <name evidence="2" type="ORF">EDS130_LOCUS9097</name>
    <name evidence="3" type="ORF">XAT740_LOCUS22489</name>
</gene>
<dbReference type="PANTHER" id="PTHR10779">
    <property type="entry name" value="DYNEIN LIGHT CHAIN ROADBLOCK"/>
    <property type="match status" value="1"/>
</dbReference>
<reference evidence="3" key="1">
    <citation type="submission" date="2021-02" db="EMBL/GenBank/DDBJ databases">
        <authorList>
            <person name="Nowell W R."/>
        </authorList>
    </citation>
    <scope>NUCLEOTIDE SEQUENCE</scope>
</reference>
<evidence type="ECO:0000256" key="1">
    <source>
        <dbReference type="SAM" id="MobiDB-lite"/>
    </source>
</evidence>
<feature type="compositionally biased region" description="Polar residues" evidence="1">
    <location>
        <begin position="17"/>
        <end position="33"/>
    </location>
</feature>
<evidence type="ECO:0000313" key="3">
    <source>
        <dbReference type="EMBL" id="CAF1179395.1"/>
    </source>
</evidence>
<dbReference type="OrthoDB" id="9985637at2759"/>
<dbReference type="EMBL" id="CAJNOR010001659">
    <property type="protein sequence ID" value="CAF1179395.1"/>
    <property type="molecule type" value="Genomic_DNA"/>
</dbReference>
<evidence type="ECO:0000313" key="2">
    <source>
        <dbReference type="EMBL" id="CAF0887383.1"/>
    </source>
</evidence>
<organism evidence="3 4">
    <name type="scientific">Adineta ricciae</name>
    <name type="common">Rotifer</name>
    <dbReference type="NCBI Taxonomy" id="249248"/>
    <lineage>
        <taxon>Eukaryota</taxon>
        <taxon>Metazoa</taxon>
        <taxon>Spiralia</taxon>
        <taxon>Gnathifera</taxon>
        <taxon>Rotifera</taxon>
        <taxon>Eurotatoria</taxon>
        <taxon>Bdelloidea</taxon>
        <taxon>Adinetida</taxon>
        <taxon>Adinetidae</taxon>
        <taxon>Adineta</taxon>
    </lineage>
</organism>